<evidence type="ECO:0000256" key="4">
    <source>
        <dbReference type="ARBA" id="ARBA00022825"/>
    </source>
</evidence>
<dbReference type="STRING" id="561720.SAMN06275492_1226"/>
<dbReference type="SMART" id="SM00635">
    <property type="entry name" value="BID_2"/>
    <property type="match status" value="1"/>
</dbReference>
<dbReference type="CDD" id="cd07473">
    <property type="entry name" value="Peptidases_S8_Subtilisin_like"/>
    <property type="match status" value="1"/>
</dbReference>
<dbReference type="GO" id="GO:0004252">
    <property type="term" value="F:serine-type endopeptidase activity"/>
    <property type="evidence" value="ECO:0007669"/>
    <property type="project" value="UniProtKB-UniRule"/>
</dbReference>
<accession>A0A1X7K6P9</accession>
<dbReference type="RefSeq" id="WP_085544956.1">
    <property type="nucleotide sequence ID" value="NZ_FXBB01000022.1"/>
</dbReference>
<dbReference type="Proteomes" id="UP000193355">
    <property type="component" value="Unassembled WGS sequence"/>
</dbReference>
<feature type="active site" description="Charge relay system" evidence="5 6">
    <location>
        <position position="199"/>
    </location>
</feature>
<evidence type="ECO:0000313" key="11">
    <source>
        <dbReference type="Proteomes" id="UP000193355"/>
    </source>
</evidence>
<dbReference type="GO" id="GO:0006508">
    <property type="term" value="P:proteolysis"/>
    <property type="evidence" value="ECO:0007669"/>
    <property type="project" value="UniProtKB-KW"/>
</dbReference>
<feature type="signal peptide" evidence="8">
    <location>
        <begin position="1"/>
        <end position="23"/>
    </location>
</feature>
<feature type="chain" id="PRO_5012462827" evidence="8">
    <location>
        <begin position="24"/>
        <end position="564"/>
    </location>
</feature>
<evidence type="ECO:0000256" key="7">
    <source>
        <dbReference type="RuleBase" id="RU003355"/>
    </source>
</evidence>
<dbReference type="InterPro" id="IPR003343">
    <property type="entry name" value="Big_2"/>
</dbReference>
<dbReference type="PRINTS" id="PR00723">
    <property type="entry name" value="SUBTILISIN"/>
</dbReference>
<dbReference type="Pfam" id="PF02368">
    <property type="entry name" value="Big_2"/>
    <property type="match status" value="1"/>
</dbReference>
<dbReference type="InterPro" id="IPR008964">
    <property type="entry name" value="Invasin/intimin_cell_adhesion"/>
</dbReference>
<protein>
    <submittedName>
        <fullName evidence="10">Synergist-CTERM protein sorting domain-containing protein</fullName>
    </submittedName>
</protein>
<dbReference type="EMBL" id="FXBB01000022">
    <property type="protein sequence ID" value="SMG36707.1"/>
    <property type="molecule type" value="Genomic_DNA"/>
</dbReference>
<keyword evidence="3 6" id="KW-0378">Hydrolase</keyword>
<gene>
    <name evidence="10" type="ORF">SAMN06275492_1226</name>
</gene>
<dbReference type="AlphaFoldDB" id="A0A1X7K6P9"/>
<dbReference type="PROSITE" id="PS00138">
    <property type="entry name" value="SUBTILASE_SER"/>
    <property type="match status" value="1"/>
</dbReference>
<feature type="domain" description="BIG2" evidence="9">
    <location>
        <begin position="449"/>
        <end position="528"/>
    </location>
</feature>
<dbReference type="Pfam" id="PF00082">
    <property type="entry name" value="Peptidase_S8"/>
    <property type="match status" value="1"/>
</dbReference>
<dbReference type="InterPro" id="IPR000209">
    <property type="entry name" value="Peptidase_S8/S53_dom"/>
</dbReference>
<dbReference type="InterPro" id="IPR050131">
    <property type="entry name" value="Peptidase_S8_subtilisin-like"/>
</dbReference>
<dbReference type="PROSITE" id="PS51892">
    <property type="entry name" value="SUBTILASE"/>
    <property type="match status" value="1"/>
</dbReference>
<dbReference type="PROSITE" id="PS00136">
    <property type="entry name" value="SUBTILASE_ASP"/>
    <property type="match status" value="1"/>
</dbReference>
<dbReference type="NCBIfam" id="TIGR04564">
    <property type="entry name" value="Synergist_CTERM"/>
    <property type="match status" value="1"/>
</dbReference>
<dbReference type="InterPro" id="IPR034204">
    <property type="entry name" value="PfSUB1-like_cat_dom"/>
</dbReference>
<comment type="similarity">
    <text evidence="1 6 7">Belongs to the peptidase S8 family.</text>
</comment>
<evidence type="ECO:0000256" key="1">
    <source>
        <dbReference type="ARBA" id="ARBA00011073"/>
    </source>
</evidence>
<evidence type="ECO:0000259" key="9">
    <source>
        <dbReference type="SMART" id="SM00635"/>
    </source>
</evidence>
<dbReference type="SUPFAM" id="SSF49373">
    <property type="entry name" value="Invasin/intimin cell-adhesion fragments"/>
    <property type="match status" value="1"/>
</dbReference>
<dbReference type="InterPro" id="IPR022398">
    <property type="entry name" value="Peptidase_S8_His-AS"/>
</dbReference>
<dbReference type="Gene3D" id="2.60.40.1080">
    <property type="match status" value="1"/>
</dbReference>
<keyword evidence="4 6" id="KW-0720">Serine protease</keyword>
<keyword evidence="8" id="KW-0732">Signal</keyword>
<dbReference type="PANTHER" id="PTHR43806:SF11">
    <property type="entry name" value="CEREVISIN-RELATED"/>
    <property type="match status" value="1"/>
</dbReference>
<dbReference type="InterPro" id="IPR030821">
    <property type="entry name" value="Synergist_CTERM"/>
</dbReference>
<evidence type="ECO:0000256" key="5">
    <source>
        <dbReference type="PIRSR" id="PIRSR615500-1"/>
    </source>
</evidence>
<dbReference type="InterPro" id="IPR023827">
    <property type="entry name" value="Peptidase_S8_Asp-AS"/>
</dbReference>
<dbReference type="SUPFAM" id="SSF52743">
    <property type="entry name" value="Subtilisin-like"/>
    <property type="match status" value="1"/>
</dbReference>
<dbReference type="InterPro" id="IPR015500">
    <property type="entry name" value="Peptidase_S8_subtilisin-rel"/>
</dbReference>
<sequence length="564" mass="58303">MGKKSLFIAFAFFVFIWGGVAFAQSAPVGEYVEGEVLVVLEGTGINASDVSSFKAGLDSSAKALASSVGAKSVGTYSAIAAQSGKSIAHLRAEGKTTAELMEELKAQPGVVGVAPNYIFRISSWSNDPMSGDLWGMADIKAPEAWGLCSGDKGVFVAVIDTGIDYNHQDIKENIGRDLDGELGIDTVSNDRDPMDDNDHGTHVAGTIGAVGNNGIGVTGINWGVSLLAVKVLNREGSGTGDQIVAGLDYVVGQKRRGLNIRVANMSLGGWGLPINNPDSDPYASAFKAVTNAGILLVVAAGNEGQNIDNPTGYRDREDKWIDLRGLAVYPACFKFTNMITVGAISADHTQAYFSNHSPNYVHIAAPGVSILSTVSNDSYQRFGGTSMATPHVAGVAALIAAYRPNLSAGEIKGRILANVTDNSVLAGSVATRGNLNLYDALRGAKSDVKVTSITVPSSQKVLDIDAGTSVALSPTVSPSNATNKVLVWSSSNNFAATVSGSGVVKGRYSGTATIYASSNDGSNVSDSVTVNVTGGSLFGDGGGCSIGLAPATLLLALPLLFLRR</sequence>
<evidence type="ECO:0000256" key="6">
    <source>
        <dbReference type="PROSITE-ProRule" id="PRU01240"/>
    </source>
</evidence>
<evidence type="ECO:0000313" key="10">
    <source>
        <dbReference type="EMBL" id="SMG36707.1"/>
    </source>
</evidence>
<feature type="active site" description="Charge relay system" evidence="5 6">
    <location>
        <position position="160"/>
    </location>
</feature>
<dbReference type="InterPro" id="IPR036852">
    <property type="entry name" value="Peptidase_S8/S53_dom_sf"/>
</dbReference>
<name>A0A1X7K6P9_9BACT</name>
<keyword evidence="11" id="KW-1185">Reference proteome</keyword>
<dbReference type="Gene3D" id="3.40.50.200">
    <property type="entry name" value="Peptidase S8/S53 domain"/>
    <property type="match status" value="1"/>
</dbReference>
<proteinExistence type="inferred from homology"/>
<dbReference type="OrthoDB" id="9798386at2"/>
<dbReference type="InterPro" id="IPR023828">
    <property type="entry name" value="Peptidase_S8_Ser-AS"/>
</dbReference>
<evidence type="ECO:0000256" key="2">
    <source>
        <dbReference type="ARBA" id="ARBA00022670"/>
    </source>
</evidence>
<reference evidence="11" key="1">
    <citation type="submission" date="2017-04" db="EMBL/GenBank/DDBJ databases">
        <authorList>
            <person name="Varghese N."/>
            <person name="Submissions S."/>
        </authorList>
    </citation>
    <scope>NUCLEOTIDE SEQUENCE [LARGE SCALE GENOMIC DNA]</scope>
    <source>
        <strain evidence="11">USBA 82</strain>
    </source>
</reference>
<organism evidence="10 11">
    <name type="scientific">Dethiosulfovibrio salsuginis</name>
    <dbReference type="NCBI Taxonomy" id="561720"/>
    <lineage>
        <taxon>Bacteria</taxon>
        <taxon>Thermotogati</taxon>
        <taxon>Synergistota</taxon>
        <taxon>Synergistia</taxon>
        <taxon>Synergistales</taxon>
        <taxon>Dethiosulfovibrionaceae</taxon>
        <taxon>Dethiosulfovibrio</taxon>
    </lineage>
</organism>
<feature type="active site" description="Charge relay system" evidence="5 6">
    <location>
        <position position="386"/>
    </location>
</feature>
<evidence type="ECO:0000256" key="3">
    <source>
        <dbReference type="ARBA" id="ARBA00022801"/>
    </source>
</evidence>
<keyword evidence="2 6" id="KW-0645">Protease</keyword>
<evidence type="ECO:0000256" key="8">
    <source>
        <dbReference type="SAM" id="SignalP"/>
    </source>
</evidence>
<dbReference type="PANTHER" id="PTHR43806">
    <property type="entry name" value="PEPTIDASE S8"/>
    <property type="match status" value="1"/>
</dbReference>
<dbReference type="PROSITE" id="PS00137">
    <property type="entry name" value="SUBTILASE_HIS"/>
    <property type="match status" value="1"/>
</dbReference>